<gene>
    <name evidence="1" type="ORF">FEV53_00185</name>
</gene>
<dbReference type="OrthoDB" id="9811333at2"/>
<dbReference type="AlphaFoldDB" id="A0A547QAT0"/>
<comment type="caution">
    <text evidence="1">The sequence shown here is derived from an EMBL/GenBank/DDBJ whole genome shotgun (WGS) entry which is preliminary data.</text>
</comment>
<evidence type="ECO:0008006" key="3">
    <source>
        <dbReference type="Google" id="ProtNLM"/>
    </source>
</evidence>
<proteinExistence type="predicted"/>
<evidence type="ECO:0000313" key="2">
    <source>
        <dbReference type="Proteomes" id="UP000318590"/>
    </source>
</evidence>
<organism evidence="1 2">
    <name type="scientific">Palleronia caenipelagi</name>
    <dbReference type="NCBI Taxonomy" id="2489174"/>
    <lineage>
        <taxon>Bacteria</taxon>
        <taxon>Pseudomonadati</taxon>
        <taxon>Pseudomonadota</taxon>
        <taxon>Alphaproteobacteria</taxon>
        <taxon>Rhodobacterales</taxon>
        <taxon>Roseobacteraceae</taxon>
        <taxon>Palleronia</taxon>
    </lineage>
</organism>
<dbReference type="RefSeq" id="WP_142832793.1">
    <property type="nucleotide sequence ID" value="NZ_VFSV01000001.1"/>
</dbReference>
<dbReference type="Proteomes" id="UP000318590">
    <property type="component" value="Unassembled WGS sequence"/>
</dbReference>
<reference evidence="1 2" key="1">
    <citation type="submission" date="2019-06" db="EMBL/GenBank/DDBJ databases">
        <title>Paenimaribius caenipelagi gen. nov., sp. nov., isolated from a tidal flat.</title>
        <authorList>
            <person name="Yoon J.-H."/>
        </authorList>
    </citation>
    <scope>NUCLEOTIDE SEQUENCE [LARGE SCALE GENOMIC DNA]</scope>
    <source>
        <strain evidence="1 2">JBTF-M29</strain>
    </source>
</reference>
<sequence length="69" mass="7568">MSKKKISVISESRTGLNQVFDVLGQGAVRRGELANQVERGRHQGYHVRRVNGHRVIASNPDGSTDNNLG</sequence>
<dbReference type="EMBL" id="VFSV01000001">
    <property type="protein sequence ID" value="TRD23470.1"/>
    <property type="molecule type" value="Genomic_DNA"/>
</dbReference>
<protein>
    <recommendedName>
        <fullName evidence="3">DUF3892 domain-containing protein</fullName>
    </recommendedName>
</protein>
<name>A0A547QAT0_9RHOB</name>
<keyword evidence="2" id="KW-1185">Reference proteome</keyword>
<evidence type="ECO:0000313" key="1">
    <source>
        <dbReference type="EMBL" id="TRD23470.1"/>
    </source>
</evidence>
<accession>A0A547QAT0</accession>